<keyword evidence="2" id="KW-0238">DNA-binding</keyword>
<name>A0A6J5EZ71_9BURK</name>
<dbReference type="InterPro" id="IPR020449">
    <property type="entry name" value="Tscrpt_reg_AraC-type_HTH"/>
</dbReference>
<evidence type="ECO:0000256" key="3">
    <source>
        <dbReference type="ARBA" id="ARBA00023163"/>
    </source>
</evidence>
<keyword evidence="1" id="KW-0805">Transcription regulation</keyword>
<dbReference type="PANTHER" id="PTHR46796">
    <property type="entry name" value="HTH-TYPE TRANSCRIPTIONAL ACTIVATOR RHAS-RELATED"/>
    <property type="match status" value="1"/>
</dbReference>
<evidence type="ECO:0000256" key="2">
    <source>
        <dbReference type="ARBA" id="ARBA00023125"/>
    </source>
</evidence>
<dbReference type="Pfam" id="PF14525">
    <property type="entry name" value="AraC_binding_2"/>
    <property type="match status" value="1"/>
</dbReference>
<evidence type="ECO:0000313" key="5">
    <source>
        <dbReference type="EMBL" id="CAB3770737.1"/>
    </source>
</evidence>
<dbReference type="InterPro" id="IPR018060">
    <property type="entry name" value="HTH_AraC"/>
</dbReference>
<dbReference type="InterPro" id="IPR035418">
    <property type="entry name" value="AraC-bd_2"/>
</dbReference>
<gene>
    <name evidence="5" type="primary">rhaS_24</name>
    <name evidence="5" type="ORF">LMG29739_05860</name>
</gene>
<dbReference type="PRINTS" id="PR00032">
    <property type="entry name" value="HTHARAC"/>
</dbReference>
<evidence type="ECO:0000256" key="1">
    <source>
        <dbReference type="ARBA" id="ARBA00023015"/>
    </source>
</evidence>
<keyword evidence="3" id="KW-0804">Transcription</keyword>
<evidence type="ECO:0000313" key="6">
    <source>
        <dbReference type="Proteomes" id="UP000494329"/>
    </source>
</evidence>
<dbReference type="SUPFAM" id="SSF46689">
    <property type="entry name" value="Homeodomain-like"/>
    <property type="match status" value="1"/>
</dbReference>
<evidence type="ECO:0000259" key="4">
    <source>
        <dbReference type="PROSITE" id="PS01124"/>
    </source>
</evidence>
<dbReference type="Pfam" id="PF12833">
    <property type="entry name" value="HTH_18"/>
    <property type="match status" value="1"/>
</dbReference>
<dbReference type="RefSeq" id="WP_175114986.1">
    <property type="nucleotide sequence ID" value="NZ_CADIKF010000073.1"/>
</dbReference>
<dbReference type="PROSITE" id="PS00041">
    <property type="entry name" value="HTH_ARAC_FAMILY_1"/>
    <property type="match status" value="1"/>
</dbReference>
<proteinExistence type="predicted"/>
<accession>A0A6J5EZ71</accession>
<dbReference type="GO" id="GO:0003700">
    <property type="term" value="F:DNA-binding transcription factor activity"/>
    <property type="evidence" value="ECO:0007669"/>
    <property type="project" value="InterPro"/>
</dbReference>
<dbReference type="InterPro" id="IPR050204">
    <property type="entry name" value="AraC_XylS_family_regulators"/>
</dbReference>
<feature type="domain" description="HTH araC/xylS-type" evidence="4">
    <location>
        <begin position="209"/>
        <end position="310"/>
    </location>
</feature>
<reference evidence="5 6" key="1">
    <citation type="submission" date="2020-04" db="EMBL/GenBank/DDBJ databases">
        <authorList>
            <person name="De Canck E."/>
        </authorList>
    </citation>
    <scope>NUCLEOTIDE SEQUENCE [LARGE SCALE GENOMIC DNA]</scope>
    <source>
        <strain evidence="5 6">LMG 29739</strain>
    </source>
</reference>
<organism evidence="5 6">
    <name type="scientific">Paraburkholderia solisilvae</name>
    <dbReference type="NCBI Taxonomy" id="624376"/>
    <lineage>
        <taxon>Bacteria</taxon>
        <taxon>Pseudomonadati</taxon>
        <taxon>Pseudomonadota</taxon>
        <taxon>Betaproteobacteria</taxon>
        <taxon>Burkholderiales</taxon>
        <taxon>Burkholderiaceae</taxon>
        <taxon>Paraburkholderia</taxon>
    </lineage>
</organism>
<dbReference type="GO" id="GO:0043565">
    <property type="term" value="F:sequence-specific DNA binding"/>
    <property type="evidence" value="ECO:0007669"/>
    <property type="project" value="InterPro"/>
</dbReference>
<keyword evidence="6" id="KW-1185">Reference proteome</keyword>
<protein>
    <submittedName>
        <fullName evidence="5">HTH-type transcriptional activator RhaS</fullName>
    </submittedName>
</protein>
<dbReference type="AlphaFoldDB" id="A0A6J5EZ71"/>
<dbReference type="EMBL" id="CADIKF010000073">
    <property type="protein sequence ID" value="CAB3770737.1"/>
    <property type="molecule type" value="Genomic_DNA"/>
</dbReference>
<sequence length="325" mass="36199">MILNRRRFTYRRSPSHQHEWHDSLHAFGVRADADPNLSFDSVIEAWGVGQIVFLGGDIRCLTVTPMSADESQWSSDYLFLKLVTSGSMLVDERGGVREFGPGGIVLLDPQRPYREIFPERMTGVSMRLPRRALTERGFRSTLNRAHCPDVSSPDVQSVRALIECVASQSYVPQVHVMQRLGDQLLDLMDIVLDVPPAAGRVRTAEAIVYKAKQYIERHAGDPDLRPASVAAEVCVSTKHLARLFSAQGVSLMRYVLSVRLDRAARLLTATPWHRNLVQQVAQQCGFSSASHFSHAFKQRYGIAPADVHRASEFSTPPKPSLAAQA</sequence>
<dbReference type="SMART" id="SM00342">
    <property type="entry name" value="HTH_ARAC"/>
    <property type="match status" value="1"/>
</dbReference>
<dbReference type="InterPro" id="IPR009057">
    <property type="entry name" value="Homeodomain-like_sf"/>
</dbReference>
<dbReference type="PROSITE" id="PS01124">
    <property type="entry name" value="HTH_ARAC_FAMILY_2"/>
    <property type="match status" value="1"/>
</dbReference>
<dbReference type="PANTHER" id="PTHR46796:SF6">
    <property type="entry name" value="ARAC SUBFAMILY"/>
    <property type="match status" value="1"/>
</dbReference>
<dbReference type="Proteomes" id="UP000494329">
    <property type="component" value="Unassembled WGS sequence"/>
</dbReference>
<dbReference type="Gene3D" id="1.10.10.60">
    <property type="entry name" value="Homeodomain-like"/>
    <property type="match status" value="1"/>
</dbReference>
<dbReference type="InterPro" id="IPR018062">
    <property type="entry name" value="HTH_AraC-typ_CS"/>
</dbReference>